<dbReference type="Gene3D" id="3.30.200.20">
    <property type="entry name" value="Phosphorylase Kinase, domain 1"/>
    <property type="match status" value="1"/>
</dbReference>
<proteinExistence type="inferred from homology"/>
<keyword evidence="5" id="KW-0496">Mitochondrion</keyword>
<dbReference type="RefSeq" id="XP_046057703.1">
    <property type="nucleotide sequence ID" value="XM_046208567.1"/>
</dbReference>
<dbReference type="InterPro" id="IPR051035">
    <property type="entry name" value="Mito_inheritance_9"/>
</dbReference>
<evidence type="ECO:0000256" key="5">
    <source>
        <dbReference type="ARBA" id="ARBA00023128"/>
    </source>
</evidence>
<protein>
    <recommendedName>
        <fullName evidence="3">Altered inheritance of mitochondria protein 9, mitochondrial</fullName>
    </recommendedName>
    <alternativeName>
        <fullName evidence="6">Found in mitochondrial proteome protein 29</fullName>
    </alternativeName>
</protein>
<dbReference type="GO" id="GO:0005739">
    <property type="term" value="C:mitochondrion"/>
    <property type="evidence" value="ECO:0007669"/>
    <property type="project" value="UniProtKB-SubCell"/>
</dbReference>
<accession>A0A9P8NV83</accession>
<reference evidence="7" key="2">
    <citation type="submission" date="2021-01" db="EMBL/GenBank/DDBJ databases">
        <authorList>
            <person name="Schikora-Tamarit M.A."/>
        </authorList>
    </citation>
    <scope>NUCLEOTIDE SEQUENCE</scope>
    <source>
        <strain evidence="7">CBS6075</strain>
    </source>
</reference>
<evidence type="ECO:0000256" key="1">
    <source>
        <dbReference type="ARBA" id="ARBA00004173"/>
    </source>
</evidence>
<gene>
    <name evidence="7" type="ORF">OGAPHI_007197</name>
</gene>
<evidence type="ECO:0000256" key="2">
    <source>
        <dbReference type="ARBA" id="ARBA00005543"/>
    </source>
</evidence>
<comment type="similarity">
    <text evidence="2">Belongs to the AIM9 family.</text>
</comment>
<evidence type="ECO:0000256" key="6">
    <source>
        <dbReference type="ARBA" id="ARBA00031849"/>
    </source>
</evidence>
<comment type="caution">
    <text evidence="7">The sequence shown here is derived from an EMBL/GenBank/DDBJ whole genome shotgun (WGS) entry which is preliminary data.</text>
</comment>
<dbReference type="PANTHER" id="PTHR36091">
    <property type="entry name" value="ALTERED INHERITANCE OF MITOCHONDRIA PROTEIN 9, MITOCHONDRIAL"/>
    <property type="match status" value="1"/>
</dbReference>
<dbReference type="EMBL" id="JAEUBE010000511">
    <property type="protein sequence ID" value="KAH3659992.1"/>
    <property type="molecule type" value="Genomic_DNA"/>
</dbReference>
<dbReference type="PANTHER" id="PTHR36091:SF1">
    <property type="entry name" value="ALTERED INHERITANCE OF MITOCHONDRIA PROTEIN 9, MITOCHONDRIAL"/>
    <property type="match status" value="1"/>
</dbReference>
<keyword evidence="4" id="KW-0809">Transit peptide</keyword>
<reference evidence="7" key="1">
    <citation type="journal article" date="2021" name="Open Biol.">
        <title>Shared evolutionary footprints suggest mitochondrial oxidative damage underlies multiple complex I losses in fungi.</title>
        <authorList>
            <person name="Schikora-Tamarit M.A."/>
            <person name="Marcet-Houben M."/>
            <person name="Nosek J."/>
            <person name="Gabaldon T."/>
        </authorList>
    </citation>
    <scope>NUCLEOTIDE SEQUENCE</scope>
    <source>
        <strain evidence="7">CBS6075</strain>
    </source>
</reference>
<dbReference type="SUPFAM" id="SSF56112">
    <property type="entry name" value="Protein kinase-like (PK-like)"/>
    <property type="match status" value="1"/>
</dbReference>
<comment type="subcellular location">
    <subcellularLocation>
        <location evidence="1">Mitochondrion</location>
    </subcellularLocation>
</comment>
<organism evidence="7 8">
    <name type="scientific">Ogataea philodendri</name>
    <dbReference type="NCBI Taxonomy" id="1378263"/>
    <lineage>
        <taxon>Eukaryota</taxon>
        <taxon>Fungi</taxon>
        <taxon>Dikarya</taxon>
        <taxon>Ascomycota</taxon>
        <taxon>Saccharomycotina</taxon>
        <taxon>Pichiomycetes</taxon>
        <taxon>Pichiales</taxon>
        <taxon>Pichiaceae</taxon>
        <taxon>Ogataea</taxon>
    </lineage>
</organism>
<dbReference type="OrthoDB" id="2968323at2759"/>
<evidence type="ECO:0000313" key="7">
    <source>
        <dbReference type="EMBL" id="KAH3659992.1"/>
    </source>
</evidence>
<evidence type="ECO:0000256" key="4">
    <source>
        <dbReference type="ARBA" id="ARBA00022946"/>
    </source>
</evidence>
<evidence type="ECO:0000256" key="3">
    <source>
        <dbReference type="ARBA" id="ARBA00016197"/>
    </source>
</evidence>
<evidence type="ECO:0000313" key="8">
    <source>
        <dbReference type="Proteomes" id="UP000769157"/>
    </source>
</evidence>
<name>A0A9P8NV83_9ASCO</name>
<dbReference type="Proteomes" id="UP000769157">
    <property type="component" value="Unassembled WGS sequence"/>
</dbReference>
<dbReference type="InterPro" id="IPR011009">
    <property type="entry name" value="Kinase-like_dom_sf"/>
</dbReference>
<dbReference type="AlphaFoldDB" id="A0A9P8NV83"/>
<keyword evidence="8" id="KW-1185">Reference proteome</keyword>
<dbReference type="GeneID" id="70239161"/>
<sequence>MLARWTMPLARTAFRQKRFASTPKEVFTNIEDESDPKRASLFEYSWGSWLKDDAAEKEKRRTQFSIKGLNTVLSSILKPFEGSVLVQPSNNVNVIKSNLDVLKEGFSQIKQISSIHEGKHHRIYKLQLDNQESNLVLRIPYSLESPLYTERKIKSEAATMDFLTTKLELDVPRVLAYSGVADNVLGCPFMLLEHKDGDLLMKSWNPLIPGAINEEKSKEELMKVISPIAEFNSKVQTPTFNSFGSLYFKQDGFSHITEEPYEGESNEELKGRWVIGPTVEKAYYRNKVVPSEIIDQHVGPWKKEEPLKMVSDLANLELENLKQKGQEQAVAVYGKFAAVSDKLFDLKSKSIPNLEELLVPRLNVPDLDPMNVIVGEKKWFVDFEGSSIKPTLLTQYPRFVQYSGPKIFDLENDVENYSELDELSKQQYQYMFYRTRNQFYWELGLNEGNKKLLGIISPAVKLIKGAYLSALDLKATEDYLYVENGLVELSTMWPHYERSAIVLGKNPIEFTEKELESHETSYQEYQVLLSSMPFAATGGWIPQDMFIRLIEQKILVQKGSDYEIDREKILQ</sequence>